<dbReference type="Gene3D" id="3.40.50.2300">
    <property type="match status" value="1"/>
</dbReference>
<dbReference type="InterPro" id="IPR011006">
    <property type="entry name" value="CheY-like_superfamily"/>
</dbReference>
<gene>
    <name evidence="4" type="ORF">GMBLW1_15150</name>
</gene>
<dbReference type="InParanoid" id="A0A6C2YN02"/>
<evidence type="ECO:0000256" key="2">
    <source>
        <dbReference type="PROSITE-ProRule" id="PRU00169"/>
    </source>
</evidence>
<dbReference type="EMBL" id="LR586016">
    <property type="protein sequence ID" value="VIP02445.1"/>
    <property type="molecule type" value="Genomic_DNA"/>
</dbReference>
<sequence length="192" mass="21966">MKKVFTTGQVAKICKVAPRTVSKWFDTGRLRGYRIPGSQDRRIPREQLIRFLKEHGMPLGELEEEEWHKILVIGAEKLFIDRTKELLPESDEYKYEIAQSGFEAGIMAESFHPDTIIIDLALGRSEAVQITANLRKNPAYEFTLIIGLAGEDEANPEKLIEYGFTEIFKKPFDVALLAERIRTLADAKREDI</sequence>
<keyword evidence="1 2" id="KW-0597">Phosphoprotein</keyword>
<dbReference type="Pfam" id="PF12728">
    <property type="entry name" value="HTH_17"/>
    <property type="match status" value="1"/>
</dbReference>
<evidence type="ECO:0000256" key="1">
    <source>
        <dbReference type="ARBA" id="ARBA00022553"/>
    </source>
</evidence>
<dbReference type="SUPFAM" id="SSF52172">
    <property type="entry name" value="CheY-like"/>
    <property type="match status" value="1"/>
</dbReference>
<accession>A0A6C2YN02</accession>
<dbReference type="InterPro" id="IPR041657">
    <property type="entry name" value="HTH_17"/>
</dbReference>
<dbReference type="InterPro" id="IPR001789">
    <property type="entry name" value="Sig_transdc_resp-reg_receiver"/>
</dbReference>
<evidence type="ECO:0000313" key="4">
    <source>
        <dbReference type="EMBL" id="VIP02445.1"/>
    </source>
</evidence>
<dbReference type="SMART" id="SM00448">
    <property type="entry name" value="REC"/>
    <property type="match status" value="1"/>
</dbReference>
<dbReference type="InterPro" id="IPR009061">
    <property type="entry name" value="DNA-bd_dom_put_sf"/>
</dbReference>
<dbReference type="SUPFAM" id="SSF46955">
    <property type="entry name" value="Putative DNA-binding domain"/>
    <property type="match status" value="1"/>
</dbReference>
<evidence type="ECO:0000313" key="5">
    <source>
        <dbReference type="Proteomes" id="UP000464378"/>
    </source>
</evidence>
<protein>
    <recommendedName>
        <fullName evidence="3">Response regulatory domain-containing protein</fullName>
    </recommendedName>
</protein>
<dbReference type="PANTHER" id="PTHR44591">
    <property type="entry name" value="STRESS RESPONSE REGULATOR PROTEIN 1"/>
    <property type="match status" value="1"/>
</dbReference>
<dbReference type="GO" id="GO:0000160">
    <property type="term" value="P:phosphorelay signal transduction system"/>
    <property type="evidence" value="ECO:0007669"/>
    <property type="project" value="InterPro"/>
</dbReference>
<feature type="modified residue" description="4-aspartylphosphate" evidence="2">
    <location>
        <position position="119"/>
    </location>
</feature>
<dbReference type="Proteomes" id="UP000464378">
    <property type="component" value="Chromosome"/>
</dbReference>
<dbReference type="PROSITE" id="PS50110">
    <property type="entry name" value="RESPONSE_REGULATORY"/>
    <property type="match status" value="1"/>
</dbReference>
<dbReference type="EMBL" id="LR593887">
    <property type="protein sequence ID" value="VTS01419.1"/>
    <property type="molecule type" value="Genomic_DNA"/>
</dbReference>
<keyword evidence="5" id="KW-1185">Reference proteome</keyword>
<reference evidence="4" key="1">
    <citation type="submission" date="2019-04" db="EMBL/GenBank/DDBJ databases">
        <authorList>
            <consortium name="Science for Life Laboratories"/>
        </authorList>
    </citation>
    <scope>NUCLEOTIDE SEQUENCE</scope>
    <source>
        <strain evidence="4">MBLW1</strain>
    </source>
</reference>
<evidence type="ECO:0000259" key="3">
    <source>
        <dbReference type="PROSITE" id="PS50110"/>
    </source>
</evidence>
<dbReference type="Pfam" id="PF00072">
    <property type="entry name" value="Response_reg"/>
    <property type="match status" value="1"/>
</dbReference>
<dbReference type="KEGG" id="tim:GMBLW1_15150"/>
<dbReference type="PANTHER" id="PTHR44591:SF3">
    <property type="entry name" value="RESPONSE REGULATORY DOMAIN-CONTAINING PROTEIN"/>
    <property type="match status" value="1"/>
</dbReference>
<name>A0A6C2YN02_9BACT</name>
<dbReference type="RefSeq" id="WP_162657621.1">
    <property type="nucleotide sequence ID" value="NZ_LR593887.1"/>
</dbReference>
<feature type="domain" description="Response regulatory" evidence="3">
    <location>
        <begin position="69"/>
        <end position="185"/>
    </location>
</feature>
<dbReference type="AlphaFoldDB" id="A0A6C2YN02"/>
<dbReference type="InterPro" id="IPR050595">
    <property type="entry name" value="Bact_response_regulator"/>
</dbReference>
<organism evidence="4">
    <name type="scientific">Tuwongella immobilis</name>
    <dbReference type="NCBI Taxonomy" id="692036"/>
    <lineage>
        <taxon>Bacteria</taxon>
        <taxon>Pseudomonadati</taxon>
        <taxon>Planctomycetota</taxon>
        <taxon>Planctomycetia</taxon>
        <taxon>Gemmatales</taxon>
        <taxon>Gemmataceae</taxon>
        <taxon>Tuwongella</taxon>
    </lineage>
</organism>
<proteinExistence type="predicted"/>